<keyword evidence="11" id="KW-1185">Reference proteome</keyword>
<reference evidence="10 11" key="1">
    <citation type="submission" date="2014-04" db="EMBL/GenBank/DDBJ databases">
        <authorList>
            <consortium name="DOE Joint Genome Institute"/>
            <person name="Kuo A."/>
            <person name="Girlanda M."/>
            <person name="Perotto S."/>
            <person name="Kohler A."/>
            <person name="Nagy L.G."/>
            <person name="Floudas D."/>
            <person name="Copeland A."/>
            <person name="Barry K.W."/>
            <person name="Cichocki N."/>
            <person name="Veneault-Fourrey C."/>
            <person name="LaButti K."/>
            <person name="Lindquist E.A."/>
            <person name="Lipzen A."/>
            <person name="Lundell T."/>
            <person name="Morin E."/>
            <person name="Murat C."/>
            <person name="Sun H."/>
            <person name="Tunlid A."/>
            <person name="Henrissat B."/>
            <person name="Grigoriev I.V."/>
            <person name="Hibbett D.S."/>
            <person name="Martin F."/>
            <person name="Nordberg H.P."/>
            <person name="Cantor M.N."/>
            <person name="Hua S.X."/>
        </authorList>
    </citation>
    <scope>NUCLEOTIDE SEQUENCE [LARGE SCALE GENOMIC DNA]</scope>
    <source>
        <strain evidence="10 11">MUT 4182</strain>
    </source>
</reference>
<dbReference type="PANTHER" id="PTHR45939">
    <property type="entry name" value="PEROXISOMAL MEMBRANE PROTEIN PMP34-RELATED"/>
    <property type="match status" value="1"/>
</dbReference>
<evidence type="ECO:0000313" key="10">
    <source>
        <dbReference type="EMBL" id="KIO29022.1"/>
    </source>
</evidence>
<dbReference type="STRING" id="1051891.A0A0C3M5U0"/>
<dbReference type="OrthoDB" id="18574at2759"/>
<evidence type="ECO:0000256" key="7">
    <source>
        <dbReference type="ARBA" id="ARBA00023136"/>
    </source>
</evidence>
<feature type="repeat" description="Solcar" evidence="8">
    <location>
        <begin position="128"/>
        <end position="220"/>
    </location>
</feature>
<name>A0A0C3M5U0_9AGAM</name>
<dbReference type="Pfam" id="PF00153">
    <property type="entry name" value="Mito_carr"/>
    <property type="match status" value="2"/>
</dbReference>
<evidence type="ECO:0000256" key="5">
    <source>
        <dbReference type="ARBA" id="ARBA00022737"/>
    </source>
</evidence>
<sequence>MTSVLPPLAQAVSGGLGSVVANTGSYPLDVIATRLQTQRTSSDPKAKKLKPLDIVKDIIHRHGWSGLYAGFASDSLATLISNIFFFYAYSFIRGKLLVRREEIALRLEKLPGPTPFPYPPKDRLPVVLGMREELGAGFLAGVLSRLASTPLSIITVRLQVEQEKAEDDDSIEEKPGIASVVKRLYNEEGLFGFWKGFQSTILLCSNPAITLFLYQLFRRFFLRGANKAIPTPRQAFVGAALSNSIGAHVSF</sequence>
<dbReference type="SUPFAM" id="SSF103506">
    <property type="entry name" value="Mitochondrial carrier"/>
    <property type="match status" value="1"/>
</dbReference>
<gene>
    <name evidence="10" type="ORF">M407DRAFT_21770</name>
</gene>
<dbReference type="AlphaFoldDB" id="A0A0C3M5U0"/>
<evidence type="ECO:0000256" key="2">
    <source>
        <dbReference type="ARBA" id="ARBA00006375"/>
    </source>
</evidence>
<organism evidence="10 11">
    <name type="scientific">Tulasnella calospora MUT 4182</name>
    <dbReference type="NCBI Taxonomy" id="1051891"/>
    <lineage>
        <taxon>Eukaryota</taxon>
        <taxon>Fungi</taxon>
        <taxon>Dikarya</taxon>
        <taxon>Basidiomycota</taxon>
        <taxon>Agaricomycotina</taxon>
        <taxon>Agaricomycetes</taxon>
        <taxon>Cantharellales</taxon>
        <taxon>Tulasnellaceae</taxon>
        <taxon>Tulasnella</taxon>
    </lineage>
</organism>
<dbReference type="HOGENOM" id="CLU_015166_6_3_1"/>
<keyword evidence="4 8" id="KW-0812">Transmembrane</keyword>
<protein>
    <recommendedName>
        <fullName evidence="12">Mitochondrial carrier</fullName>
    </recommendedName>
</protein>
<evidence type="ECO:0000256" key="1">
    <source>
        <dbReference type="ARBA" id="ARBA00004141"/>
    </source>
</evidence>
<comment type="subcellular location">
    <subcellularLocation>
        <location evidence="1">Membrane</location>
        <topology evidence="1">Multi-pass membrane protein</topology>
    </subcellularLocation>
</comment>
<evidence type="ECO:0000256" key="9">
    <source>
        <dbReference type="RuleBase" id="RU000488"/>
    </source>
</evidence>
<keyword evidence="7 8" id="KW-0472">Membrane</keyword>
<evidence type="ECO:0000256" key="4">
    <source>
        <dbReference type="ARBA" id="ARBA00022692"/>
    </source>
</evidence>
<dbReference type="EMBL" id="KN822987">
    <property type="protein sequence ID" value="KIO29022.1"/>
    <property type="molecule type" value="Genomic_DNA"/>
</dbReference>
<keyword evidence="5" id="KW-0677">Repeat</keyword>
<dbReference type="InterPro" id="IPR023395">
    <property type="entry name" value="MCP_dom_sf"/>
</dbReference>
<keyword evidence="6" id="KW-1133">Transmembrane helix</keyword>
<dbReference type="PANTHER" id="PTHR45939:SF2">
    <property type="entry name" value="CARRIER PROTEIN, PUTATIVE (AFU_ORTHOLOGUE AFUA_2G13870)-RELATED"/>
    <property type="match status" value="1"/>
</dbReference>
<proteinExistence type="inferred from homology"/>
<evidence type="ECO:0008006" key="12">
    <source>
        <dbReference type="Google" id="ProtNLM"/>
    </source>
</evidence>
<evidence type="ECO:0000256" key="8">
    <source>
        <dbReference type="PROSITE-ProRule" id="PRU00282"/>
    </source>
</evidence>
<evidence type="ECO:0000313" key="11">
    <source>
        <dbReference type="Proteomes" id="UP000054248"/>
    </source>
</evidence>
<dbReference type="InterPro" id="IPR052217">
    <property type="entry name" value="Mito/Peroxisomal_Carrier"/>
</dbReference>
<comment type="similarity">
    <text evidence="2 9">Belongs to the mitochondrial carrier (TC 2.A.29) family.</text>
</comment>
<evidence type="ECO:0000256" key="6">
    <source>
        <dbReference type="ARBA" id="ARBA00022989"/>
    </source>
</evidence>
<dbReference type="InterPro" id="IPR018108">
    <property type="entry name" value="MCP_transmembrane"/>
</dbReference>
<reference evidence="11" key="2">
    <citation type="submission" date="2015-01" db="EMBL/GenBank/DDBJ databases">
        <title>Evolutionary Origins and Diversification of the Mycorrhizal Mutualists.</title>
        <authorList>
            <consortium name="DOE Joint Genome Institute"/>
            <consortium name="Mycorrhizal Genomics Consortium"/>
            <person name="Kohler A."/>
            <person name="Kuo A."/>
            <person name="Nagy L.G."/>
            <person name="Floudas D."/>
            <person name="Copeland A."/>
            <person name="Barry K.W."/>
            <person name="Cichocki N."/>
            <person name="Veneault-Fourrey C."/>
            <person name="LaButti K."/>
            <person name="Lindquist E.A."/>
            <person name="Lipzen A."/>
            <person name="Lundell T."/>
            <person name="Morin E."/>
            <person name="Murat C."/>
            <person name="Riley R."/>
            <person name="Ohm R."/>
            <person name="Sun H."/>
            <person name="Tunlid A."/>
            <person name="Henrissat B."/>
            <person name="Grigoriev I.V."/>
            <person name="Hibbett D.S."/>
            <person name="Martin F."/>
        </authorList>
    </citation>
    <scope>NUCLEOTIDE SEQUENCE [LARGE SCALE GENOMIC DNA]</scope>
    <source>
        <strain evidence="11">MUT 4182</strain>
    </source>
</reference>
<dbReference type="PROSITE" id="PS50920">
    <property type="entry name" value="SOLCAR"/>
    <property type="match status" value="2"/>
</dbReference>
<dbReference type="Gene3D" id="1.50.40.10">
    <property type="entry name" value="Mitochondrial carrier domain"/>
    <property type="match status" value="2"/>
</dbReference>
<dbReference type="Proteomes" id="UP000054248">
    <property type="component" value="Unassembled WGS sequence"/>
</dbReference>
<evidence type="ECO:0000256" key="3">
    <source>
        <dbReference type="ARBA" id="ARBA00022448"/>
    </source>
</evidence>
<dbReference type="GO" id="GO:0015217">
    <property type="term" value="F:ADP transmembrane transporter activity"/>
    <property type="evidence" value="ECO:0007669"/>
    <property type="project" value="TreeGrafter"/>
</dbReference>
<feature type="repeat" description="Solcar" evidence="8">
    <location>
        <begin position="5"/>
        <end position="95"/>
    </location>
</feature>
<dbReference type="GO" id="GO:0016020">
    <property type="term" value="C:membrane"/>
    <property type="evidence" value="ECO:0007669"/>
    <property type="project" value="UniProtKB-SubCell"/>
</dbReference>
<accession>A0A0C3M5U0</accession>
<keyword evidence="3 9" id="KW-0813">Transport</keyword>